<evidence type="ECO:0000256" key="4">
    <source>
        <dbReference type="ARBA" id="ARBA00023163"/>
    </source>
</evidence>
<reference evidence="7" key="1">
    <citation type="submission" date="2020-12" db="EMBL/GenBank/DDBJ databases">
        <title>Metabolic potential, ecology and presence of endohyphal bacteria is reflected in genomic diversity of Mucoromycotina.</title>
        <authorList>
            <person name="Muszewska A."/>
            <person name="Okrasinska A."/>
            <person name="Steczkiewicz K."/>
            <person name="Drgas O."/>
            <person name="Orlowska M."/>
            <person name="Perlinska-Lenart U."/>
            <person name="Aleksandrzak-Piekarczyk T."/>
            <person name="Szatraj K."/>
            <person name="Zielenkiewicz U."/>
            <person name="Pilsyk S."/>
            <person name="Malc E."/>
            <person name="Mieczkowski P."/>
            <person name="Kruszewska J.S."/>
            <person name="Biernat P."/>
            <person name="Pawlowska J."/>
        </authorList>
    </citation>
    <scope>NUCLEOTIDE SEQUENCE</scope>
    <source>
        <strain evidence="7">WA0000051536</strain>
    </source>
</reference>
<feature type="region of interest" description="Disordered" evidence="5">
    <location>
        <begin position="288"/>
        <end position="326"/>
    </location>
</feature>
<dbReference type="AlphaFoldDB" id="A0A8H7PSP7"/>
<dbReference type="InterPro" id="IPR018004">
    <property type="entry name" value="KilA/APSES_HTH"/>
</dbReference>
<keyword evidence="4" id="KW-0804">Transcription</keyword>
<keyword evidence="2" id="KW-0805">Transcription regulation</keyword>
<evidence type="ECO:0000259" key="6">
    <source>
        <dbReference type="PROSITE" id="PS51299"/>
    </source>
</evidence>
<comment type="caution">
    <text evidence="7">The sequence shown here is derived from an EMBL/GenBank/DDBJ whole genome shotgun (WGS) entry which is preliminary data.</text>
</comment>
<dbReference type="SMART" id="SM01252">
    <property type="entry name" value="KilA-N"/>
    <property type="match status" value="1"/>
</dbReference>
<dbReference type="InterPro" id="IPR029790">
    <property type="entry name" value="EFG1/Phd1/StuA"/>
</dbReference>
<evidence type="ECO:0000313" key="8">
    <source>
        <dbReference type="Proteomes" id="UP000612746"/>
    </source>
</evidence>
<accession>A0A8H7PSP7</accession>
<feature type="compositionally biased region" description="Low complexity" evidence="5">
    <location>
        <begin position="99"/>
        <end position="112"/>
    </location>
</feature>
<sequence length="326" mass="36076">MYHNSTTYASTPSTSSPSSNYPNKYDYISVVKSSSHPYGYNNVPPLSVDPNQAQQPMPQPALYSGPSITNPGHILTPSATPPQPYWNTPSYSDLHFNDPRTSSQPSPQPTRTLSHEPSSMMYMPTYDPSSFQQPPNHTISFPATTPPLPTPQPTTAPHHDPNSMYRPPAINYSRPKLSTTIWEDEGTVCYQVDAKGICVARRQDNDMVNGTKLLNVAGMSRGKRDGILKNEKGRVVVKVGAMHLKGVWVTFSRAKTLASQYKISDILYPLFVNDPSVFLYSTTLPSTPRPSTYNRQTPQRSISSNTSITWQSSSSNENDQGENGLF</sequence>
<dbReference type="Pfam" id="PF04383">
    <property type="entry name" value="KilA-N"/>
    <property type="match status" value="1"/>
</dbReference>
<dbReference type="PANTHER" id="PTHR47792">
    <property type="entry name" value="PROTEIN SOK2-RELATED"/>
    <property type="match status" value="1"/>
</dbReference>
<feature type="compositionally biased region" description="Low complexity" evidence="5">
    <location>
        <begin position="301"/>
        <end position="316"/>
    </location>
</feature>
<feature type="region of interest" description="Disordered" evidence="5">
    <location>
        <begin position="1"/>
        <end position="23"/>
    </location>
</feature>
<dbReference type="GO" id="GO:0043565">
    <property type="term" value="F:sequence-specific DNA binding"/>
    <property type="evidence" value="ECO:0007669"/>
    <property type="project" value="TreeGrafter"/>
</dbReference>
<dbReference type="Proteomes" id="UP000612746">
    <property type="component" value="Unassembled WGS sequence"/>
</dbReference>
<dbReference type="Gene3D" id="3.10.260.10">
    <property type="entry name" value="Transcription regulator HTH, APSES-type DNA-binding domain"/>
    <property type="match status" value="1"/>
</dbReference>
<evidence type="ECO:0000256" key="2">
    <source>
        <dbReference type="ARBA" id="ARBA00023015"/>
    </source>
</evidence>
<organism evidence="7 8">
    <name type="scientific">Umbelopsis vinacea</name>
    <dbReference type="NCBI Taxonomy" id="44442"/>
    <lineage>
        <taxon>Eukaryota</taxon>
        <taxon>Fungi</taxon>
        <taxon>Fungi incertae sedis</taxon>
        <taxon>Mucoromycota</taxon>
        <taxon>Mucoromycotina</taxon>
        <taxon>Umbelopsidomycetes</taxon>
        <taxon>Umbelopsidales</taxon>
        <taxon>Umbelopsidaceae</taxon>
        <taxon>Umbelopsis</taxon>
    </lineage>
</organism>
<evidence type="ECO:0000256" key="1">
    <source>
        <dbReference type="ARBA" id="ARBA00007247"/>
    </source>
</evidence>
<evidence type="ECO:0000256" key="5">
    <source>
        <dbReference type="SAM" id="MobiDB-lite"/>
    </source>
</evidence>
<keyword evidence="3" id="KW-0238">DNA-binding</keyword>
<name>A0A8H7PSP7_9FUNG</name>
<evidence type="ECO:0000313" key="7">
    <source>
        <dbReference type="EMBL" id="KAG2179577.1"/>
    </source>
</evidence>
<dbReference type="InterPro" id="IPR036887">
    <property type="entry name" value="HTH_APSES_sf"/>
</dbReference>
<feature type="compositionally biased region" description="Pro residues" evidence="5">
    <location>
        <begin position="144"/>
        <end position="154"/>
    </location>
</feature>
<comment type="similarity">
    <text evidence="1">Belongs to the EFG1/PHD1/stuA family.</text>
</comment>
<dbReference type="PANTHER" id="PTHR47792:SF1">
    <property type="entry name" value="PROTEIN SOK2-RELATED"/>
    <property type="match status" value="1"/>
</dbReference>
<evidence type="ECO:0000256" key="3">
    <source>
        <dbReference type="ARBA" id="ARBA00023125"/>
    </source>
</evidence>
<dbReference type="OrthoDB" id="5407653at2759"/>
<dbReference type="SUPFAM" id="SSF54616">
    <property type="entry name" value="DNA-binding domain of Mlu1-box binding protein MBP1"/>
    <property type="match status" value="1"/>
</dbReference>
<dbReference type="PROSITE" id="PS51299">
    <property type="entry name" value="HTH_APSES"/>
    <property type="match status" value="1"/>
</dbReference>
<feature type="region of interest" description="Disordered" evidence="5">
    <location>
        <begin position="41"/>
        <end position="118"/>
    </location>
</feature>
<dbReference type="EMBL" id="JAEPRA010000010">
    <property type="protein sequence ID" value="KAG2179577.1"/>
    <property type="molecule type" value="Genomic_DNA"/>
</dbReference>
<gene>
    <name evidence="7" type="ORF">INT44_006424</name>
</gene>
<dbReference type="InterPro" id="IPR003163">
    <property type="entry name" value="Tscrpt_reg_HTH_APSES-type"/>
</dbReference>
<keyword evidence="8" id="KW-1185">Reference proteome</keyword>
<dbReference type="GO" id="GO:0005634">
    <property type="term" value="C:nucleus"/>
    <property type="evidence" value="ECO:0007669"/>
    <property type="project" value="TreeGrafter"/>
</dbReference>
<feature type="region of interest" description="Disordered" evidence="5">
    <location>
        <begin position="143"/>
        <end position="165"/>
    </location>
</feature>
<protein>
    <recommendedName>
        <fullName evidence="6">HTH APSES-type domain-containing protein</fullName>
    </recommendedName>
</protein>
<dbReference type="GO" id="GO:0003700">
    <property type="term" value="F:DNA-binding transcription factor activity"/>
    <property type="evidence" value="ECO:0007669"/>
    <property type="project" value="TreeGrafter"/>
</dbReference>
<dbReference type="GO" id="GO:0045944">
    <property type="term" value="P:positive regulation of transcription by RNA polymerase II"/>
    <property type="evidence" value="ECO:0007669"/>
    <property type="project" value="TreeGrafter"/>
</dbReference>
<feature type="domain" description="HTH APSES-type" evidence="6">
    <location>
        <begin position="176"/>
        <end position="285"/>
    </location>
</feature>
<proteinExistence type="inferred from homology"/>